<protein>
    <recommendedName>
        <fullName evidence="2">Glycosyltransferase</fullName>
    </recommendedName>
</protein>
<reference evidence="1" key="1">
    <citation type="submission" date="2018-10" db="EMBL/GenBank/DDBJ databases">
        <title>Hidden diversity of soil giant viruses.</title>
        <authorList>
            <person name="Schulz F."/>
            <person name="Alteio L."/>
            <person name="Goudeau D."/>
            <person name="Ryan E.M."/>
            <person name="Malmstrom R.R."/>
            <person name="Blanchard J."/>
            <person name="Woyke T."/>
        </authorList>
    </citation>
    <scope>NUCLEOTIDE SEQUENCE</scope>
    <source>
        <strain evidence="1">HYV1</strain>
    </source>
</reference>
<evidence type="ECO:0008006" key="2">
    <source>
        <dbReference type="Google" id="ProtNLM"/>
    </source>
</evidence>
<sequence>MKAEKIFIQIASYRDNQLVPTIKDCIKNSYKPENLVFAIAWQHSNEDSWDTLDEFKNDPRFKIIDINYKDSLGVCWARNRISEHYDNEAYTLQIDSHHRFIINWDLELITMMKDLQKKGYGKPLLTAYLPSFNPVNDPQERVMKPWKLNFDRFIPEGVVFFSPGNIDDFESLEGPIRSRFFSGHFCFTLGGFCREVEYDPHYYFHGEEISMTVRAFTWGYDLFSPHKVIAWHEYTRKYRKRHWDDSAGWLEMNDKSHQRLRKLFGIDGTINDIDFGKYGFGTVRSLNDYETYAGISFNRSVQQYTLDNKLPPNPIIEDPSEYQKSFIYVFKDCINIYKSHLPYNDYKFWAVIFEDKEGNSLFRQDVSPDDLAKLKVESDGFFKIWRTFYYTKKPYKFIVWPFSEKHGWCAKIEDVIYKHMIA</sequence>
<dbReference type="InterPro" id="IPR021067">
    <property type="entry name" value="Glycosyltransferase"/>
</dbReference>
<accession>A0A3G5AFX9</accession>
<dbReference type="SUPFAM" id="SSF53448">
    <property type="entry name" value="Nucleotide-diphospho-sugar transferases"/>
    <property type="match status" value="1"/>
</dbReference>
<organism evidence="1">
    <name type="scientific">Hyperionvirus sp</name>
    <dbReference type="NCBI Taxonomy" id="2487770"/>
    <lineage>
        <taxon>Viruses</taxon>
        <taxon>Varidnaviria</taxon>
        <taxon>Bamfordvirae</taxon>
        <taxon>Nucleocytoviricota</taxon>
        <taxon>Megaviricetes</taxon>
        <taxon>Imitervirales</taxon>
        <taxon>Mimiviridae</taxon>
        <taxon>Klosneuvirinae</taxon>
    </lineage>
</organism>
<gene>
    <name evidence="1" type="ORF">Hyperionvirus40_7</name>
</gene>
<dbReference type="PANTHER" id="PTHR34496:SF10">
    <property type="entry name" value="GLCNAC TRANSFERASE"/>
    <property type="match status" value="1"/>
</dbReference>
<proteinExistence type="predicted"/>
<dbReference type="EMBL" id="MK072422">
    <property type="protein sequence ID" value="AYV84803.1"/>
    <property type="molecule type" value="Genomic_DNA"/>
</dbReference>
<dbReference type="Pfam" id="PF11397">
    <property type="entry name" value="GlcNAc"/>
    <property type="match status" value="2"/>
</dbReference>
<dbReference type="InterPro" id="IPR029044">
    <property type="entry name" value="Nucleotide-diphossugar_trans"/>
</dbReference>
<evidence type="ECO:0000313" key="1">
    <source>
        <dbReference type="EMBL" id="AYV84803.1"/>
    </source>
</evidence>
<dbReference type="Gene3D" id="3.90.550.10">
    <property type="entry name" value="Spore Coat Polysaccharide Biosynthesis Protein SpsA, Chain A"/>
    <property type="match status" value="1"/>
</dbReference>
<dbReference type="PANTHER" id="PTHR34496">
    <property type="entry name" value="GLCNAC TRANSFERASE-RELATED"/>
    <property type="match status" value="1"/>
</dbReference>
<name>A0A3G5AFX9_9VIRU</name>